<protein>
    <recommendedName>
        <fullName evidence="9">tRNA-uridine aminocarboxypropyltransferase 1</fullName>
        <ecNumber evidence="2">2.5.1.25</ecNumber>
    </recommendedName>
    <alternativeName>
        <fullName evidence="10">DTW domain-containing protein 1</fullName>
    </alternativeName>
</protein>
<dbReference type="RefSeq" id="XP_028257054.1">
    <property type="nucleotide sequence ID" value="XM_028401253.1"/>
</dbReference>
<dbReference type="OrthoDB" id="3173at2759"/>
<evidence type="ECO:0000256" key="1">
    <source>
        <dbReference type="ARBA" id="ARBA00004123"/>
    </source>
</evidence>
<dbReference type="GO" id="GO:0016432">
    <property type="term" value="F:tRNA-uridine aminocarboxypropyltransferase activity"/>
    <property type="evidence" value="ECO:0007669"/>
    <property type="project" value="UniProtKB-EC"/>
</dbReference>
<dbReference type="GO" id="GO:0006400">
    <property type="term" value="P:tRNA modification"/>
    <property type="evidence" value="ECO:0007669"/>
    <property type="project" value="TreeGrafter"/>
</dbReference>
<evidence type="ECO:0000256" key="10">
    <source>
        <dbReference type="ARBA" id="ARBA00042508"/>
    </source>
</evidence>
<evidence type="ECO:0000313" key="15">
    <source>
        <dbReference type="RefSeq" id="XP_028257052.1"/>
    </source>
</evidence>
<evidence type="ECO:0000256" key="3">
    <source>
        <dbReference type="ARBA" id="ARBA00022679"/>
    </source>
</evidence>
<dbReference type="RefSeq" id="XP_028257053.1">
    <property type="nucleotide sequence ID" value="XM_028401252.1"/>
</dbReference>
<evidence type="ECO:0000256" key="6">
    <source>
        <dbReference type="ARBA" id="ARBA00023242"/>
    </source>
</evidence>
<dbReference type="Proteomes" id="UP000515145">
    <property type="component" value="Chromosome 3"/>
</dbReference>
<dbReference type="AlphaFoldDB" id="A0A6P7HTV8"/>
<feature type="region of interest" description="Disordered" evidence="12">
    <location>
        <begin position="1"/>
        <end position="26"/>
    </location>
</feature>
<evidence type="ECO:0000256" key="2">
    <source>
        <dbReference type="ARBA" id="ARBA00012386"/>
    </source>
</evidence>
<reference evidence="15 16" key="1">
    <citation type="submission" date="2025-04" db="UniProtKB">
        <authorList>
            <consortium name="RefSeq"/>
        </authorList>
    </citation>
    <scope>IDENTIFICATION</scope>
</reference>
<evidence type="ECO:0000256" key="9">
    <source>
        <dbReference type="ARBA" id="ARBA00039242"/>
    </source>
</evidence>
<evidence type="ECO:0000256" key="4">
    <source>
        <dbReference type="ARBA" id="ARBA00022691"/>
    </source>
</evidence>
<comment type="similarity">
    <text evidence="8">Belongs to the TDD superfamily. DTWD1 family.</text>
</comment>
<feature type="domain" description="DTW" evidence="13">
    <location>
        <begin position="64"/>
        <end position="299"/>
    </location>
</feature>
<name>A0A6P7HTV8_9TELE</name>
<evidence type="ECO:0000256" key="12">
    <source>
        <dbReference type="SAM" id="MobiDB-lite"/>
    </source>
</evidence>
<keyword evidence="3" id="KW-0808">Transferase</keyword>
<dbReference type="CTD" id="56986"/>
<feature type="compositionally biased region" description="Polar residues" evidence="12">
    <location>
        <begin position="1"/>
        <end position="11"/>
    </location>
</feature>
<dbReference type="EC" id="2.5.1.25" evidence="2"/>
<evidence type="ECO:0000256" key="11">
    <source>
        <dbReference type="ARBA" id="ARBA00048718"/>
    </source>
</evidence>
<dbReference type="InterPro" id="IPR005636">
    <property type="entry name" value="DTW"/>
</dbReference>
<dbReference type="SMART" id="SM01144">
    <property type="entry name" value="DTW"/>
    <property type="match status" value="1"/>
</dbReference>
<evidence type="ECO:0000259" key="13">
    <source>
        <dbReference type="SMART" id="SM01144"/>
    </source>
</evidence>
<evidence type="ECO:0000313" key="14">
    <source>
        <dbReference type="Proteomes" id="UP000515145"/>
    </source>
</evidence>
<evidence type="ECO:0000256" key="7">
    <source>
        <dbReference type="ARBA" id="ARBA00037050"/>
    </source>
</evidence>
<evidence type="ECO:0000313" key="17">
    <source>
        <dbReference type="RefSeq" id="XP_028257054.1"/>
    </source>
</evidence>
<comment type="function">
    <text evidence="7">Catalyzes the formation of 3-(3-amino-3-carboxypropyl)uridine (acp3U) at position 20 in the D-loop of several cytoplasmic tRNAs (acp3U(20)).</text>
</comment>
<dbReference type="PANTHER" id="PTHR15627">
    <property type="entry name" value="NATURAL KILLER CELL-SPECIFIC ANTIGEN KLIP1"/>
    <property type="match status" value="1"/>
</dbReference>
<dbReference type="RefSeq" id="XP_028257052.1">
    <property type="nucleotide sequence ID" value="XM_028401251.1"/>
</dbReference>
<evidence type="ECO:0000256" key="8">
    <source>
        <dbReference type="ARBA" id="ARBA00038290"/>
    </source>
</evidence>
<feature type="region of interest" description="Disordered" evidence="12">
    <location>
        <begin position="175"/>
        <end position="197"/>
    </location>
</feature>
<dbReference type="InterPro" id="IPR051521">
    <property type="entry name" value="tRNA_Mod/Golgi_Maint"/>
</dbReference>
<evidence type="ECO:0000313" key="16">
    <source>
        <dbReference type="RefSeq" id="XP_028257053.1"/>
    </source>
</evidence>
<keyword evidence="5" id="KW-0819">tRNA processing</keyword>
<dbReference type="GeneID" id="114433022"/>
<keyword evidence="14" id="KW-1185">Reference proteome</keyword>
<dbReference type="PANTHER" id="PTHR15627:SF8">
    <property type="entry name" value="TRNA-URIDINE AMINOCARBOXYPROPYLTRANSFERASE 1"/>
    <property type="match status" value="1"/>
</dbReference>
<comment type="catalytic activity">
    <reaction evidence="11">
        <text>a uridine in tRNA + S-adenosyl-L-methionine = a 3-[(3S)-3-amino-3-carboxypropyl]uridine in tRNA + S-methyl-5'-thioadenosine + H(+)</text>
        <dbReference type="Rhea" id="RHEA:62432"/>
        <dbReference type="Rhea" id="RHEA-COMP:13339"/>
        <dbReference type="Rhea" id="RHEA-COMP:16092"/>
        <dbReference type="ChEBI" id="CHEBI:15378"/>
        <dbReference type="ChEBI" id="CHEBI:17509"/>
        <dbReference type="ChEBI" id="CHEBI:59789"/>
        <dbReference type="ChEBI" id="CHEBI:65315"/>
        <dbReference type="ChEBI" id="CHEBI:82930"/>
        <dbReference type="EC" id="2.5.1.25"/>
    </reaction>
</comment>
<dbReference type="Pfam" id="PF03942">
    <property type="entry name" value="DTW"/>
    <property type="match status" value="1"/>
</dbReference>
<proteinExistence type="inferred from homology"/>
<accession>A0A6P7HTV8</accession>
<evidence type="ECO:0000256" key="5">
    <source>
        <dbReference type="ARBA" id="ARBA00022694"/>
    </source>
</evidence>
<keyword evidence="4" id="KW-0949">S-adenosyl-L-methionine</keyword>
<organism evidence="14 16">
    <name type="scientific">Parambassis ranga</name>
    <name type="common">Indian glassy fish</name>
    <dbReference type="NCBI Taxonomy" id="210632"/>
    <lineage>
        <taxon>Eukaryota</taxon>
        <taxon>Metazoa</taxon>
        <taxon>Chordata</taxon>
        <taxon>Craniata</taxon>
        <taxon>Vertebrata</taxon>
        <taxon>Euteleostomi</taxon>
        <taxon>Actinopterygii</taxon>
        <taxon>Neopterygii</taxon>
        <taxon>Teleostei</taxon>
        <taxon>Neoteleostei</taxon>
        <taxon>Acanthomorphata</taxon>
        <taxon>Ovalentaria</taxon>
        <taxon>Ambassidae</taxon>
        <taxon>Parambassis</taxon>
    </lineage>
</organism>
<gene>
    <name evidence="15 16 17" type="primary">dtwd1</name>
</gene>
<keyword evidence="6" id="KW-0539">Nucleus</keyword>
<sequence length="304" mass="34374">MSSLDQDQHLQPSCRDKTTVSSDSSEGCKLAKQPLQGLKLASHAVLEEAQQKGRLKCLKCGGSRMFFCYTCCSLVGVSVQEIPLIKLPVKIDIIKHPNETDGKSTAIHAKILAPSDVTIYTYPCIPDYKTDKVVLVFPGPGAISVQSMLQCLRDRSNSRSPDSSDEPFIKRLKTEEVQGATHTAENPESRTPDGTESLESRVYPLQRVVFIDSTWNQTNKISTDERLQDLLQVELKMRKTCFWRHQKGKPDTYLATIEAIYYFLRDFHDHYLDHEYSGEYDNLLFFYSFLHSVINKAKASAGKL</sequence>
<comment type="subcellular location">
    <subcellularLocation>
        <location evidence="1">Nucleus</location>
    </subcellularLocation>
</comment>
<dbReference type="GO" id="GO:0005634">
    <property type="term" value="C:nucleus"/>
    <property type="evidence" value="ECO:0007669"/>
    <property type="project" value="UniProtKB-SubCell"/>
</dbReference>